<proteinExistence type="predicted"/>
<comment type="caution">
    <text evidence="2">The sequence shown here is derived from an EMBL/GenBank/DDBJ whole genome shotgun (WGS) entry which is preliminary data.</text>
</comment>
<dbReference type="Proteomes" id="UP001148838">
    <property type="component" value="Unassembled WGS sequence"/>
</dbReference>
<evidence type="ECO:0000313" key="3">
    <source>
        <dbReference type="Proteomes" id="UP001148838"/>
    </source>
</evidence>
<name>A0ABQ8SNT2_PERAM</name>
<organism evidence="2 3">
    <name type="scientific">Periplaneta americana</name>
    <name type="common">American cockroach</name>
    <name type="synonym">Blatta americana</name>
    <dbReference type="NCBI Taxonomy" id="6978"/>
    <lineage>
        <taxon>Eukaryota</taxon>
        <taxon>Metazoa</taxon>
        <taxon>Ecdysozoa</taxon>
        <taxon>Arthropoda</taxon>
        <taxon>Hexapoda</taxon>
        <taxon>Insecta</taxon>
        <taxon>Pterygota</taxon>
        <taxon>Neoptera</taxon>
        <taxon>Polyneoptera</taxon>
        <taxon>Dictyoptera</taxon>
        <taxon>Blattodea</taxon>
        <taxon>Blattoidea</taxon>
        <taxon>Blattidae</taxon>
        <taxon>Blattinae</taxon>
        <taxon>Periplaneta</taxon>
    </lineage>
</organism>
<evidence type="ECO:0000256" key="1">
    <source>
        <dbReference type="SAM" id="MobiDB-lite"/>
    </source>
</evidence>
<accession>A0ABQ8SNT2</accession>
<feature type="region of interest" description="Disordered" evidence="1">
    <location>
        <begin position="296"/>
        <end position="317"/>
    </location>
</feature>
<protein>
    <submittedName>
        <fullName evidence="2">Uncharacterized protein</fullName>
    </submittedName>
</protein>
<keyword evidence="3" id="KW-1185">Reference proteome</keyword>
<dbReference type="EMBL" id="JAJSOF020000023">
    <property type="protein sequence ID" value="KAJ4435834.1"/>
    <property type="molecule type" value="Genomic_DNA"/>
</dbReference>
<dbReference type="PANTHER" id="PTHR47326">
    <property type="entry name" value="TRANSPOSABLE ELEMENT TC3 TRANSPOSASE-LIKE PROTEIN"/>
    <property type="match status" value="1"/>
</dbReference>
<dbReference type="PANTHER" id="PTHR47326:SF1">
    <property type="entry name" value="HTH PSQ-TYPE DOMAIN-CONTAINING PROTEIN"/>
    <property type="match status" value="1"/>
</dbReference>
<feature type="compositionally biased region" description="Basic and acidic residues" evidence="1">
    <location>
        <begin position="296"/>
        <end position="315"/>
    </location>
</feature>
<evidence type="ECO:0000313" key="2">
    <source>
        <dbReference type="EMBL" id="KAJ4435834.1"/>
    </source>
</evidence>
<sequence length="341" mass="39143">MRHLNSANVAGSEAPLHWHTEVQRYLNQHLSGQWIDRATDETAHGHPVHRISQCDFFLWGFVKDSVYIPSLLATLAELRRRTNTAIRNVTYDMSERVWQEWDHRLTSAVLHVGPTSSASKGIGKDDMDGYTFDSKAPSLAARLWVSNFLIVIAQGTEYNRKEIDMSLWFCYATNATWQFVDRLNDKREYFIFYCSKRIGDLTVTELQGLEMNHVCNNPSLATLLLASFTDYEREREMVSERERLEVQQQQQQQQAWGSYSLSLTLCSLPLSPFSLPCLGELRPAILNNDPARSSCARRELTKLSPRTSERMDGRTPEQNLHRSMTFCITDSPNAQIQFQAS</sequence>
<reference evidence="2 3" key="1">
    <citation type="journal article" date="2022" name="Allergy">
        <title>Genome assembly and annotation of Periplaneta americana reveal a comprehensive cockroach allergen profile.</title>
        <authorList>
            <person name="Wang L."/>
            <person name="Xiong Q."/>
            <person name="Saelim N."/>
            <person name="Wang L."/>
            <person name="Nong W."/>
            <person name="Wan A.T."/>
            <person name="Shi M."/>
            <person name="Liu X."/>
            <person name="Cao Q."/>
            <person name="Hui J.H.L."/>
            <person name="Sookrung N."/>
            <person name="Leung T.F."/>
            <person name="Tungtrongchitr A."/>
            <person name="Tsui S.K.W."/>
        </authorList>
    </citation>
    <scope>NUCLEOTIDE SEQUENCE [LARGE SCALE GENOMIC DNA]</scope>
    <source>
        <strain evidence="2">PWHHKU_190912</strain>
    </source>
</reference>
<gene>
    <name evidence="2" type="ORF">ANN_18453</name>
</gene>